<dbReference type="InParanoid" id="F0VI55"/>
<protein>
    <submittedName>
        <fullName evidence="3">Uncharacterized protein</fullName>
    </submittedName>
</protein>
<evidence type="ECO:0000313" key="5">
    <source>
        <dbReference type="Proteomes" id="UP000007494"/>
    </source>
</evidence>
<evidence type="ECO:0000256" key="2">
    <source>
        <dbReference type="SAM" id="MobiDB-lite"/>
    </source>
</evidence>
<dbReference type="EMBL" id="FR823390">
    <property type="protein sequence ID" value="CBZ53416.1"/>
    <property type="molecule type" value="Genomic_DNA"/>
</dbReference>
<dbReference type="RefSeq" id="XP_003883448.1">
    <property type="nucleotide sequence ID" value="XM_003883399.1"/>
</dbReference>
<accession>F0VI55</accession>
<sequence>MPLPEPPEQMPLPEPPESIAQRLRRIQQKARELKKENKTLHERLNSRGSALEQETKNSHDSVDAFAGMQREILAEYEQLLREQQAEIRALQEQLSKMDSNVSSNQGNSTPAVDDSSYCSQPSLLCRWLACVYGSGNDDARSELKNTHGVLRTTVLPAETTPPGL</sequence>
<keyword evidence="5" id="KW-1185">Reference proteome</keyword>
<evidence type="ECO:0000313" key="3">
    <source>
        <dbReference type="EMBL" id="CBZ53416.1"/>
    </source>
</evidence>
<organism evidence="3 5">
    <name type="scientific">Neospora caninum (strain Liverpool)</name>
    <dbReference type="NCBI Taxonomy" id="572307"/>
    <lineage>
        <taxon>Eukaryota</taxon>
        <taxon>Sar</taxon>
        <taxon>Alveolata</taxon>
        <taxon>Apicomplexa</taxon>
        <taxon>Conoidasida</taxon>
        <taxon>Coccidia</taxon>
        <taxon>Eucoccidiorida</taxon>
        <taxon>Eimeriorina</taxon>
        <taxon>Sarcocystidae</taxon>
        <taxon>Neospora</taxon>
    </lineage>
</organism>
<feature type="coiled-coil region" evidence="1">
    <location>
        <begin position="73"/>
        <end position="100"/>
    </location>
</feature>
<proteinExistence type="predicted"/>
<reference evidence="5" key="3">
    <citation type="journal article" date="2012" name="PLoS Pathog.">
        <title>Comparative genomics of the apicomplexan parasites Toxoplasma gondii and Neospora caninum: Coccidia differing in host range and transmission strategy.</title>
        <authorList>
            <person name="Reid A.J."/>
            <person name="Vermont S.J."/>
            <person name="Cotton J.A."/>
            <person name="Harris D."/>
            <person name="Hill-Cawthorne G.A."/>
            <person name="Konen-Waisman S."/>
            <person name="Latham S.M."/>
            <person name="Mourier T."/>
            <person name="Norton R."/>
            <person name="Quail M.A."/>
            <person name="Sanders M."/>
            <person name="Shanmugam D."/>
            <person name="Sohal A."/>
            <person name="Wasmuth J.D."/>
            <person name="Brunk B."/>
            <person name="Grigg M.E."/>
            <person name="Howard J.C."/>
            <person name="Parkinson J."/>
            <person name="Roos D.S."/>
            <person name="Trees A.J."/>
            <person name="Berriman M."/>
            <person name="Pain A."/>
            <person name="Wastling J.M."/>
        </authorList>
    </citation>
    <scope>NUCLEOTIDE SEQUENCE [LARGE SCALE GENOMIC DNA]</scope>
    <source>
        <strain evidence="5">Liverpool</strain>
    </source>
</reference>
<dbReference type="GeneID" id="13442590"/>
<keyword evidence="1" id="KW-0175">Coiled coil</keyword>
<evidence type="ECO:0000313" key="4">
    <source>
        <dbReference type="EMBL" id="CEL67403.1"/>
    </source>
</evidence>
<gene>
    <name evidence="4" type="ORF">BN1204_032030</name>
    <name evidence="3" type="ORF">NCLIV_032030</name>
</gene>
<reference evidence="3" key="1">
    <citation type="submission" date="2011-02" db="EMBL/GenBank/DDBJ databases">
        <authorList>
            <person name="Aslett M."/>
        </authorList>
    </citation>
    <scope>NUCLEOTIDE SEQUENCE</scope>
    <source>
        <strain evidence="3">Liverpool</strain>
    </source>
</reference>
<name>F0VI55_NEOCL</name>
<dbReference type="VEuPathDB" id="ToxoDB:NCLIV_032030"/>
<dbReference type="Proteomes" id="UP000007494">
    <property type="component" value="Chromosome VIII"/>
</dbReference>
<feature type="region of interest" description="Disordered" evidence="2">
    <location>
        <begin position="34"/>
        <end position="61"/>
    </location>
</feature>
<dbReference type="SUPFAM" id="SSF69989">
    <property type="entry name" value="C-terminal domain of PLC-beta"/>
    <property type="match status" value="1"/>
</dbReference>
<dbReference type="OMA" id="LCRWLAC"/>
<reference evidence="3" key="2">
    <citation type="submission" date="2011-03" db="EMBL/GenBank/DDBJ databases">
        <title>Comparative genomics and transcriptomics of Neospora caninum and Toxoplasma gondii.</title>
        <authorList>
            <person name="Reid A.J."/>
            <person name="Sohal A."/>
            <person name="Harris D."/>
            <person name="Quail M."/>
            <person name="Sanders M."/>
            <person name="Berriman M."/>
            <person name="Wastling J.M."/>
            <person name="Pain A."/>
        </authorList>
    </citation>
    <scope>NUCLEOTIDE SEQUENCE</scope>
    <source>
        <strain evidence="3">Liverpool</strain>
    </source>
</reference>
<reference evidence="4" key="4">
    <citation type="journal article" date="2015" name="PLoS ONE">
        <title>Comprehensive Evaluation of Toxoplasma gondii VEG and Neospora caninum LIV Genomes with Tachyzoite Stage Transcriptome and Proteome Defines Novel Transcript Features.</title>
        <authorList>
            <person name="Ramaprasad A."/>
            <person name="Mourier T."/>
            <person name="Naeem R."/>
            <person name="Malas T.B."/>
            <person name="Moussa E."/>
            <person name="Panigrahi A."/>
            <person name="Vermont S.J."/>
            <person name="Otto T.D."/>
            <person name="Wastling J."/>
            <person name="Pain A."/>
        </authorList>
    </citation>
    <scope>NUCLEOTIDE SEQUENCE</scope>
    <source>
        <strain evidence="4">Liverpool</strain>
    </source>
</reference>
<dbReference type="AlphaFoldDB" id="F0VI55"/>
<dbReference type="EMBL" id="LN714483">
    <property type="protein sequence ID" value="CEL67403.1"/>
    <property type="molecule type" value="Genomic_DNA"/>
</dbReference>
<dbReference type="OrthoDB" id="332495at2759"/>
<evidence type="ECO:0000256" key="1">
    <source>
        <dbReference type="SAM" id="Coils"/>
    </source>
</evidence>
<feature type="compositionally biased region" description="Basic and acidic residues" evidence="2">
    <location>
        <begin position="34"/>
        <end position="45"/>
    </location>
</feature>
<dbReference type="eggNOG" id="ENOG502R0C8">
    <property type="taxonomic scope" value="Eukaryota"/>
</dbReference>